<dbReference type="RefSeq" id="WP_003147833.1">
    <property type="nucleotide sequence ID" value="NZ_GL883585.1"/>
</dbReference>
<evidence type="ECO:0000313" key="2">
    <source>
        <dbReference type="EMBL" id="EGF86413.1"/>
    </source>
</evidence>
<protein>
    <submittedName>
        <fullName evidence="2">Uncharacterized protein</fullName>
    </submittedName>
</protein>
<feature type="coiled-coil region" evidence="1">
    <location>
        <begin position="141"/>
        <end position="168"/>
    </location>
</feature>
<name>A0AA87AKE6_9BACL</name>
<evidence type="ECO:0000313" key="3">
    <source>
        <dbReference type="Proteomes" id="UP000004773"/>
    </source>
</evidence>
<accession>A0AA87AKE6</accession>
<comment type="caution">
    <text evidence="2">The sequence shown here is derived from an EMBL/GenBank/DDBJ whole genome shotgun (WGS) entry which is preliminary data.</text>
</comment>
<gene>
    <name evidence="2" type="ORF">HMPREF0428_01675</name>
</gene>
<keyword evidence="1" id="KW-0175">Coiled coil</keyword>
<sequence>MLGLLLDNIASLGTAKAQKLLISAGNSALKNYKDALTWKKTIVETGEFFIKNENDQSLFFDDLKIVLSEENLSKIAEDLNTEDGYDLQHKLYTSFMQLMYKYEIPHEIAESYTNKIMYTVLEQLRYINPQKYEHYFLNDWRAEQKKLFSELTNRIDKMSRELVIYNREQIKISSSGKMDIDLRKSTAYPSIGIEFFIIDDEHFQNKFVNLRYNELVFISGRNKEETIFCILNELWRLNDRRPIYIVKNLESWKKLQSTGTKGNIYIPSFYADEIAAIENNTNIFVMDENTPVFGKSVLKLRPRTRDTLLKCLHTAGLESSKAYSLLSDTNGLYSQMKKQMFKGEYLKKPTWITGISEKAKKTCLLIGSWEETDGDKLIIESLYEDSYDKFIEEVLPYAKGEDPLLYRVKLNGSLSYYLASIENIWDYLNVLTNEKIWKSFITVFLEVINKSENLFTYDGNERLLAQFKGERLFWSKTIRKGMLKTLLIKAIDDGDKETQLYLNKLVENILKYVKTEKQWIYISKFWTELCEISPVAVIDKIEHEWEENTGLFSLFQNQSNDFPFNRNHYIDILWGIEQFITQKEFFWTSFKWLLKLDSQQFDYKSNSPKDTISKIFCIWMNFSPLQTAKEKIKAAEIAFKINYDNTWEYLFSAIDYNGKGIFGELSTPKYREHYNSQSTTIAEMKNTQLGYFNLLMNHMDFSVNRWKKILKLSSELPGELRRKSFEQLFYELSQMSDEEVMLIKNKIRHLIFTHRYFASSHWAMSEENLIEYNNLLNKIHINTSEYEYGYLFKNNYDFPLLHPEPYDRNGARVKNENAKENLIKEKILEFQSINYDLSILAKIYDNESYSSLGTYLAKYWNDGTWDYATFRCLLKAQPSGQIACDYLREFNDIKCIPYSSIIEDLISSDYSLETLASVYRIEASRTKNIPLVAMASESIKKEFWKKYIHCEECNDSWLLAECKKYATLDMYLNQIHQMHYRKPLAAEKIFDCFNEIEKIPCFEINQMTSYYAEQLISVIQTAYINDLEKCKRISQIEVFFMNLLTWDQMKCFHQMIKQSPEILAQLVAAIFKKDHNSTDNLFEEKKYIHNMHLIYYKAHFCPAELDGKVDENNLEAWIKTYRELLIENDQESLFTSTLGRVFSFSPADDDGHEPCKAVRNMIEKYGDDKMINSYQISVFNRRGVFNASAGKEELRIAEEFKKNAEYLEPNYPKTAKIFYKLFESYNDLSIQERVYAENYL</sequence>
<proteinExistence type="predicted"/>
<dbReference type="AlphaFoldDB" id="A0AA87AKE6"/>
<evidence type="ECO:0000256" key="1">
    <source>
        <dbReference type="SAM" id="Coils"/>
    </source>
</evidence>
<organism evidence="2 3">
    <name type="scientific">Gemella haemolysans M341</name>
    <dbReference type="NCBI Taxonomy" id="562981"/>
    <lineage>
        <taxon>Bacteria</taxon>
        <taxon>Bacillati</taxon>
        <taxon>Bacillota</taxon>
        <taxon>Bacilli</taxon>
        <taxon>Bacillales</taxon>
        <taxon>Gemellaceae</taxon>
        <taxon>Gemella</taxon>
    </lineage>
</organism>
<reference evidence="2 3" key="1">
    <citation type="submission" date="2011-03" db="EMBL/GenBank/DDBJ databases">
        <title>The Genome Sequence of Gemella haemolysans M341.</title>
        <authorList>
            <consortium name="The Broad Institute Genome Sequencing Platform"/>
            <consortium name="The Broad Institute Genome Sequencing Center for Infectious Disease"/>
            <person name="Earl A."/>
            <person name="Ward D."/>
            <person name="Feldgarden M."/>
            <person name="Gevers D."/>
            <person name="Sibley C.D."/>
            <person name="Field T.R."/>
            <person name="Grinwis M."/>
            <person name="Eshaghurshan C.S."/>
            <person name="Surette M.G."/>
            <person name="Young S.K."/>
            <person name="Zeng Q."/>
            <person name="Gargeya S."/>
            <person name="Fitzgerald M."/>
            <person name="Haas B."/>
            <person name="Abouelleil A."/>
            <person name="Alvarado L."/>
            <person name="Arachchi H.M."/>
            <person name="Berlin A."/>
            <person name="Brown A."/>
            <person name="Chapman S.B."/>
            <person name="Chen Z."/>
            <person name="Dunbar C."/>
            <person name="Freedman E."/>
            <person name="Gearin G."/>
            <person name="Gellesch M."/>
            <person name="Goldberg J."/>
            <person name="Griggs A."/>
            <person name="Gujja S."/>
            <person name="Heilman E.R."/>
            <person name="Heiman D."/>
            <person name="Howarth C."/>
            <person name="Larson L."/>
            <person name="Lui A."/>
            <person name="MacDonald P.J.P."/>
            <person name="Mehta T."/>
            <person name="Montmayeur A."/>
            <person name="Murphy C."/>
            <person name="Neiman D."/>
            <person name="Pearson M."/>
            <person name="Priest M."/>
            <person name="Roberts A."/>
            <person name="Saif S."/>
            <person name="Shea T."/>
            <person name="Shenoy N."/>
            <person name="Sisk P."/>
            <person name="Stolte C."/>
            <person name="Sykes S."/>
            <person name="White J."/>
            <person name="Yandava C."/>
            <person name="Wortman J."/>
            <person name="Nusbaum C."/>
            <person name="Birren B."/>
        </authorList>
    </citation>
    <scope>NUCLEOTIDE SEQUENCE [LARGE SCALE GENOMIC DNA]</scope>
    <source>
        <strain evidence="2 3">M341</strain>
    </source>
</reference>
<dbReference type="EMBL" id="ACRO01000041">
    <property type="protein sequence ID" value="EGF86413.1"/>
    <property type="molecule type" value="Genomic_DNA"/>
</dbReference>
<dbReference type="Proteomes" id="UP000004773">
    <property type="component" value="Unassembled WGS sequence"/>
</dbReference>